<dbReference type="AlphaFoldDB" id="B4S7Z0"/>
<evidence type="ECO:0000256" key="4">
    <source>
        <dbReference type="ARBA" id="ARBA00023163"/>
    </source>
</evidence>
<evidence type="ECO:0000256" key="1">
    <source>
        <dbReference type="ARBA" id="ARBA00010641"/>
    </source>
</evidence>
<dbReference type="HOGENOM" id="CLU_047691_3_4_10"/>
<name>B4S7Z0_PROA2</name>
<dbReference type="SUPFAM" id="SSF88659">
    <property type="entry name" value="Sigma3 and sigma4 domains of RNA polymerase sigma factors"/>
    <property type="match status" value="1"/>
</dbReference>
<dbReference type="InterPro" id="IPR036388">
    <property type="entry name" value="WH-like_DNA-bd_sf"/>
</dbReference>
<gene>
    <name evidence="7" type="ordered locus">Paes_1148</name>
</gene>
<dbReference type="PANTHER" id="PTHR43133">
    <property type="entry name" value="RNA POLYMERASE ECF-TYPE SIGMA FACTO"/>
    <property type="match status" value="1"/>
</dbReference>
<keyword evidence="3" id="KW-0731">Sigma factor</keyword>
<dbReference type="GO" id="GO:0016987">
    <property type="term" value="F:sigma factor activity"/>
    <property type="evidence" value="ECO:0007669"/>
    <property type="project" value="UniProtKB-KW"/>
</dbReference>
<keyword evidence="8" id="KW-1185">Reference proteome</keyword>
<evidence type="ECO:0000313" key="8">
    <source>
        <dbReference type="Proteomes" id="UP000002725"/>
    </source>
</evidence>
<dbReference type="CDD" id="cd06171">
    <property type="entry name" value="Sigma70_r4"/>
    <property type="match status" value="1"/>
</dbReference>
<dbReference type="KEGG" id="paa:Paes_1148"/>
<dbReference type="InterPro" id="IPR013325">
    <property type="entry name" value="RNA_pol_sigma_r2"/>
</dbReference>
<dbReference type="STRING" id="290512.Paes_1148"/>
<dbReference type="Gene3D" id="1.10.1740.10">
    <property type="match status" value="1"/>
</dbReference>
<comment type="similarity">
    <text evidence="1">Belongs to the sigma-70 factor family. ECF subfamily.</text>
</comment>
<dbReference type="Gene3D" id="1.10.10.10">
    <property type="entry name" value="Winged helix-like DNA-binding domain superfamily/Winged helix DNA-binding domain"/>
    <property type="match status" value="1"/>
</dbReference>
<evidence type="ECO:0000256" key="3">
    <source>
        <dbReference type="ARBA" id="ARBA00023082"/>
    </source>
</evidence>
<keyword evidence="2" id="KW-0805">Transcription regulation</keyword>
<organism evidence="7 8">
    <name type="scientific">Prosthecochloris aestuarii (strain DSM 271 / SK 413)</name>
    <dbReference type="NCBI Taxonomy" id="290512"/>
    <lineage>
        <taxon>Bacteria</taxon>
        <taxon>Pseudomonadati</taxon>
        <taxon>Chlorobiota</taxon>
        <taxon>Chlorobiia</taxon>
        <taxon>Chlorobiales</taxon>
        <taxon>Chlorobiaceae</taxon>
        <taxon>Prosthecochloris</taxon>
    </lineage>
</organism>
<dbReference type="InterPro" id="IPR013324">
    <property type="entry name" value="RNA_pol_sigma_r3/r4-like"/>
</dbReference>
<reference evidence="7" key="1">
    <citation type="submission" date="2008-06" db="EMBL/GenBank/DDBJ databases">
        <title>Complete sequence of chromosome of Prosthecochloris aestuarii DSM 271.</title>
        <authorList>
            <consortium name="US DOE Joint Genome Institute"/>
            <person name="Lucas S."/>
            <person name="Copeland A."/>
            <person name="Lapidus A."/>
            <person name="Glavina del Rio T."/>
            <person name="Dalin E."/>
            <person name="Tice H."/>
            <person name="Bruce D."/>
            <person name="Goodwin L."/>
            <person name="Pitluck S."/>
            <person name="Schmutz J."/>
            <person name="Larimer F."/>
            <person name="Land M."/>
            <person name="Hauser L."/>
            <person name="Kyrpides N."/>
            <person name="Anderson I."/>
            <person name="Liu Z."/>
            <person name="Li T."/>
            <person name="Zhao F."/>
            <person name="Overmann J."/>
            <person name="Bryant D.A."/>
            <person name="Richardson P."/>
        </authorList>
    </citation>
    <scope>NUCLEOTIDE SEQUENCE [LARGE SCALE GENOMIC DNA]</scope>
    <source>
        <strain evidence="7">DSM 271</strain>
    </source>
</reference>
<dbReference type="RefSeq" id="WP_012505712.1">
    <property type="nucleotide sequence ID" value="NC_011059.1"/>
</dbReference>
<dbReference type="SUPFAM" id="SSF88946">
    <property type="entry name" value="Sigma2 domain of RNA polymerase sigma factors"/>
    <property type="match status" value="1"/>
</dbReference>
<dbReference type="Proteomes" id="UP000002725">
    <property type="component" value="Chromosome"/>
</dbReference>
<dbReference type="Pfam" id="PF04542">
    <property type="entry name" value="Sigma70_r2"/>
    <property type="match status" value="1"/>
</dbReference>
<dbReference type="eggNOG" id="COG1595">
    <property type="taxonomic scope" value="Bacteria"/>
</dbReference>
<dbReference type="GO" id="GO:0003677">
    <property type="term" value="F:DNA binding"/>
    <property type="evidence" value="ECO:0007669"/>
    <property type="project" value="InterPro"/>
</dbReference>
<dbReference type="EMBL" id="CP001108">
    <property type="protein sequence ID" value="ACF46177.1"/>
    <property type="molecule type" value="Genomic_DNA"/>
</dbReference>
<dbReference type="PANTHER" id="PTHR43133:SF51">
    <property type="entry name" value="RNA POLYMERASE SIGMA FACTOR"/>
    <property type="match status" value="1"/>
</dbReference>
<feature type="domain" description="RNA polymerase sigma-70 region 2" evidence="5">
    <location>
        <begin position="24"/>
        <end position="89"/>
    </location>
</feature>
<dbReference type="Pfam" id="PF08281">
    <property type="entry name" value="Sigma70_r4_2"/>
    <property type="match status" value="1"/>
</dbReference>
<dbReference type="InterPro" id="IPR039425">
    <property type="entry name" value="RNA_pol_sigma-70-like"/>
</dbReference>
<evidence type="ECO:0000313" key="7">
    <source>
        <dbReference type="EMBL" id="ACF46177.1"/>
    </source>
</evidence>
<keyword evidence="4" id="KW-0804">Transcription</keyword>
<dbReference type="InterPro" id="IPR007627">
    <property type="entry name" value="RNA_pol_sigma70_r2"/>
</dbReference>
<dbReference type="NCBIfam" id="TIGR02937">
    <property type="entry name" value="sigma70-ECF"/>
    <property type="match status" value="1"/>
</dbReference>
<accession>B4S7Z0</accession>
<evidence type="ECO:0000259" key="6">
    <source>
        <dbReference type="Pfam" id="PF08281"/>
    </source>
</evidence>
<dbReference type="GO" id="GO:0006352">
    <property type="term" value="P:DNA-templated transcription initiation"/>
    <property type="evidence" value="ECO:0007669"/>
    <property type="project" value="InterPro"/>
</dbReference>
<sequence length="184" mass="21436">MNPIDQDISQRFRNGDPDALHAVVTCCQNTVFRIGLKLFANQDDAKDFCQDVFLHAFEKRGRYDPKRPLEPWLYRVALNFGRGRLRRKRSLSLIDADAFQHVDDRAVRDLVEEERRVAVQKSLMQLKSNYRECLLLRFECDLKLEEIAGVLEIPLSTVKTRLRRAMAAFKERYIADGGDYADEL</sequence>
<dbReference type="InterPro" id="IPR013249">
    <property type="entry name" value="RNA_pol_sigma70_r4_t2"/>
</dbReference>
<evidence type="ECO:0000256" key="2">
    <source>
        <dbReference type="ARBA" id="ARBA00023015"/>
    </source>
</evidence>
<evidence type="ECO:0000259" key="5">
    <source>
        <dbReference type="Pfam" id="PF04542"/>
    </source>
</evidence>
<feature type="domain" description="RNA polymerase sigma factor 70 region 4 type 2" evidence="6">
    <location>
        <begin position="117"/>
        <end position="168"/>
    </location>
</feature>
<protein>
    <submittedName>
        <fullName evidence="7">RNA polymerase, sigma-24 subunit, ECF subfamily</fullName>
    </submittedName>
</protein>
<dbReference type="InterPro" id="IPR014284">
    <property type="entry name" value="RNA_pol_sigma-70_dom"/>
</dbReference>
<proteinExistence type="inferred from homology"/>